<gene>
    <name evidence="6" type="ORF">C5469_21520</name>
</gene>
<evidence type="ECO:0000256" key="1">
    <source>
        <dbReference type="ARBA" id="ARBA00004219"/>
    </source>
</evidence>
<dbReference type="GO" id="GO:0090729">
    <property type="term" value="F:toxin activity"/>
    <property type="evidence" value="ECO:0007669"/>
    <property type="project" value="UniProtKB-KW"/>
</dbReference>
<comment type="subcellular location">
    <subcellularLocation>
        <location evidence="1">Target cell</location>
        <location evidence="1">Target cell cytoplasm</location>
    </subcellularLocation>
</comment>
<evidence type="ECO:0000256" key="2">
    <source>
        <dbReference type="ARBA" id="ARBA00022656"/>
    </source>
</evidence>
<evidence type="ECO:0000313" key="7">
    <source>
        <dbReference type="Proteomes" id="UP000591844"/>
    </source>
</evidence>
<evidence type="ECO:0000313" key="6">
    <source>
        <dbReference type="EMBL" id="NHB94573.1"/>
    </source>
</evidence>
<evidence type="ECO:0000256" key="3">
    <source>
        <dbReference type="ARBA" id="ARBA00022913"/>
    </source>
</evidence>
<comment type="caution">
    <text evidence="6">The sequence shown here is derived from an EMBL/GenBank/DDBJ whole genome shotgun (WGS) entry which is preliminary data.</text>
</comment>
<protein>
    <recommendedName>
        <fullName evidence="5">VENN motif-containing domain-containing protein</fullName>
    </recommendedName>
</protein>
<keyword evidence="7" id="KW-1185">Reference proteome</keyword>
<proteinExistence type="predicted"/>
<keyword evidence="2" id="KW-0800">Toxin</keyword>
<reference evidence="6 7" key="1">
    <citation type="submission" date="2018-02" db="EMBL/GenBank/DDBJ databases">
        <authorList>
            <person name="Machado R.A."/>
        </authorList>
    </citation>
    <scope>NUCLEOTIDE SEQUENCE [LARGE SCALE GENOMIC DNA]</scope>
    <source>
        <strain evidence="6 7">DSM 19724</strain>
    </source>
</reference>
<name>A0A7X5QHR0_9GAMM</name>
<feature type="domain" description="VENN motif-containing" evidence="5">
    <location>
        <begin position="1"/>
        <end position="48"/>
    </location>
</feature>
<sequence length="259" mass="25513">MSEEQKQTISTLSTLAAGLAGGIAGDSTASALTGAQAGKNAIENNALSLPKGMMDYGRSASSLATAMLNEGKSPQEISAALSKHAKGDHPEGQDPARGLLVAWGAGASAVGGTIVGPIAGAAAVIGGGILGGATDATKQLLTLKPGEHYSATDTLIAVGTGALTQGKGTLFSTLVNTGGAYLGSKVKGEDPTTSMLGNAVGTVIGNKVGGKFTSAMLSKGYSNKASEIGGTIIGNYAGTATDYIAEKGVKKTQGIKNEQ</sequence>
<evidence type="ECO:0000256" key="4">
    <source>
        <dbReference type="ARBA" id="ARBA00023026"/>
    </source>
</evidence>
<dbReference type="EMBL" id="PUJW01000045">
    <property type="protein sequence ID" value="NHB94573.1"/>
    <property type="molecule type" value="Genomic_DNA"/>
</dbReference>
<accession>A0A7X5QHR0</accession>
<keyword evidence="4" id="KW-0843">Virulence</keyword>
<dbReference type="Proteomes" id="UP000591844">
    <property type="component" value="Unassembled WGS sequence"/>
</dbReference>
<keyword evidence="3" id="KW-1266">Target cell cytoplasm</keyword>
<dbReference type="Pfam" id="PF04829">
    <property type="entry name" value="PT-VENN"/>
    <property type="match status" value="1"/>
</dbReference>
<evidence type="ECO:0000259" key="5">
    <source>
        <dbReference type="Pfam" id="PF04829"/>
    </source>
</evidence>
<organism evidence="6 7">
    <name type="scientific">Photorhabdus cinerea</name>
    <dbReference type="NCBI Taxonomy" id="471575"/>
    <lineage>
        <taxon>Bacteria</taxon>
        <taxon>Pseudomonadati</taxon>
        <taxon>Pseudomonadota</taxon>
        <taxon>Gammaproteobacteria</taxon>
        <taxon>Enterobacterales</taxon>
        <taxon>Morganellaceae</taxon>
        <taxon>Photorhabdus</taxon>
    </lineage>
</organism>
<dbReference type="AlphaFoldDB" id="A0A7X5QHR0"/>
<dbReference type="InterPro" id="IPR006914">
    <property type="entry name" value="VENN_dom"/>
</dbReference>